<reference evidence="2" key="1">
    <citation type="submission" date="2016-06" db="EMBL/GenBank/DDBJ databases">
        <title>Parallel loss of symbiosis genes in relatives of nitrogen-fixing non-legume Parasponia.</title>
        <authorList>
            <person name="Van Velzen R."/>
            <person name="Holmer R."/>
            <person name="Bu F."/>
            <person name="Rutten L."/>
            <person name="Van Zeijl A."/>
            <person name="Liu W."/>
            <person name="Santuari L."/>
            <person name="Cao Q."/>
            <person name="Sharma T."/>
            <person name="Shen D."/>
            <person name="Roswanjaya Y."/>
            <person name="Wardhani T."/>
            <person name="Kalhor M.S."/>
            <person name="Jansen J."/>
            <person name="Van den Hoogen J."/>
            <person name="Gungor B."/>
            <person name="Hartog M."/>
            <person name="Hontelez J."/>
            <person name="Verver J."/>
            <person name="Yang W.-C."/>
            <person name="Schijlen E."/>
            <person name="Repin R."/>
            <person name="Schilthuizen M."/>
            <person name="Schranz E."/>
            <person name="Heidstra R."/>
            <person name="Miyata K."/>
            <person name="Fedorova E."/>
            <person name="Kohlen W."/>
            <person name="Bisseling T."/>
            <person name="Smit S."/>
            <person name="Geurts R."/>
        </authorList>
    </citation>
    <scope>NUCLEOTIDE SEQUENCE [LARGE SCALE GENOMIC DNA]</scope>
    <source>
        <strain evidence="2">cv. WU1-14</strain>
    </source>
</reference>
<name>A0A2P5DWX3_PARAD</name>
<organism evidence="1 2">
    <name type="scientific">Parasponia andersonii</name>
    <name type="common">Sponia andersonii</name>
    <dbReference type="NCBI Taxonomy" id="3476"/>
    <lineage>
        <taxon>Eukaryota</taxon>
        <taxon>Viridiplantae</taxon>
        <taxon>Streptophyta</taxon>
        <taxon>Embryophyta</taxon>
        <taxon>Tracheophyta</taxon>
        <taxon>Spermatophyta</taxon>
        <taxon>Magnoliopsida</taxon>
        <taxon>eudicotyledons</taxon>
        <taxon>Gunneridae</taxon>
        <taxon>Pentapetalae</taxon>
        <taxon>rosids</taxon>
        <taxon>fabids</taxon>
        <taxon>Rosales</taxon>
        <taxon>Cannabaceae</taxon>
        <taxon>Parasponia</taxon>
    </lineage>
</organism>
<evidence type="ECO:0000313" key="2">
    <source>
        <dbReference type="Proteomes" id="UP000237105"/>
    </source>
</evidence>
<protein>
    <submittedName>
        <fullName evidence="1">Uncharacterized protein</fullName>
    </submittedName>
</protein>
<comment type="caution">
    <text evidence="1">The sequence shown here is derived from an EMBL/GenBank/DDBJ whole genome shotgun (WGS) entry which is preliminary data.</text>
</comment>
<sequence length="102" mass="11048">MRKITNSPFFFSPSLPLSLIWSPDLLAADTQPHVFPVLKLNYPQSCTTASEIEALKSLAATTVFSCSKRHNKPPLTLITSTSGLELTECPAIEKGIPQAFGS</sequence>
<proteinExistence type="predicted"/>
<dbReference type="AlphaFoldDB" id="A0A2P5DWX3"/>
<evidence type="ECO:0000313" key="1">
    <source>
        <dbReference type="EMBL" id="PON77771.1"/>
    </source>
</evidence>
<accession>A0A2P5DWX3</accession>
<dbReference type="EMBL" id="JXTB01000012">
    <property type="protein sequence ID" value="PON77771.1"/>
    <property type="molecule type" value="Genomic_DNA"/>
</dbReference>
<dbReference type="Proteomes" id="UP000237105">
    <property type="component" value="Unassembled WGS sequence"/>
</dbReference>
<gene>
    <name evidence="1" type="ORF">PanWU01x14_025270</name>
</gene>
<keyword evidence="2" id="KW-1185">Reference proteome</keyword>